<feature type="transmembrane region" description="Helical" evidence="1">
    <location>
        <begin position="26"/>
        <end position="43"/>
    </location>
</feature>
<dbReference type="RefSeq" id="WP_347938987.1">
    <property type="nucleotide sequence ID" value="NZ_CP157197.1"/>
</dbReference>
<proteinExistence type="predicted"/>
<organism evidence="2">
    <name type="scientific">Rickettsia oklahomensis</name>
    <dbReference type="NCBI Taxonomy" id="3141789"/>
    <lineage>
        <taxon>Bacteria</taxon>
        <taxon>Pseudomonadati</taxon>
        <taxon>Pseudomonadota</taxon>
        <taxon>Alphaproteobacteria</taxon>
        <taxon>Rickettsiales</taxon>
        <taxon>Rickettsiaceae</taxon>
        <taxon>Rickettsieae</taxon>
        <taxon>Rickettsia</taxon>
        <taxon>belli group</taxon>
    </lineage>
</organism>
<gene>
    <name evidence="2" type="ORF">AAGW17_00370</name>
</gene>
<keyword evidence="1" id="KW-0812">Transmembrane</keyword>
<accession>A0AAU7BZ23</accession>
<keyword evidence="1" id="KW-0472">Membrane</keyword>
<name>A0AAU7BZ23_9RICK</name>
<dbReference type="EMBL" id="CP157197">
    <property type="protein sequence ID" value="XBG66370.1"/>
    <property type="molecule type" value="Genomic_DNA"/>
</dbReference>
<dbReference type="KEGG" id="rof:AAGW17_00370"/>
<evidence type="ECO:0000256" key="1">
    <source>
        <dbReference type="SAM" id="Phobius"/>
    </source>
</evidence>
<evidence type="ECO:0000313" key="2">
    <source>
        <dbReference type="EMBL" id="XBG66370.1"/>
    </source>
</evidence>
<reference evidence="2" key="1">
    <citation type="submission" date="2024-05" db="EMBL/GenBank/DDBJ databases">
        <title>Characterization of a novel Rickettsia species. (Rickettsia oklahomia sp. nov.) from Amblyomma americanum ticks.</title>
        <authorList>
            <person name="Korla P.K."/>
            <person name="Karounos M."/>
            <person name="Wilson J.M."/>
            <person name="Little S.E."/>
            <person name="Qurollo B.A."/>
        </authorList>
    </citation>
    <scope>NUCLEOTIDE SEQUENCE</scope>
    <source>
        <strain evidence="2">Oklahoma-10</strain>
    </source>
</reference>
<sequence length="67" mass="7397">MTLINALSLIAIGSFSCILQLINRLISYVVRLLLLAACVISCMDKLKFDMFIGKELYKSISLTVSAI</sequence>
<protein>
    <submittedName>
        <fullName evidence="2">Uncharacterized protein</fullName>
    </submittedName>
</protein>
<keyword evidence="1" id="KW-1133">Transmembrane helix</keyword>
<dbReference type="AlphaFoldDB" id="A0AAU7BZ23"/>